<dbReference type="PANTHER" id="PTHR48207">
    <property type="entry name" value="SUCCINATE--HYDROXYMETHYLGLUTARATE COA-TRANSFERASE"/>
    <property type="match status" value="1"/>
</dbReference>
<dbReference type="EMBL" id="AP014800">
    <property type="protein sequence ID" value="BAQ70829.1"/>
    <property type="molecule type" value="Genomic_DNA"/>
</dbReference>
<protein>
    <submittedName>
        <fullName evidence="2">Racemase</fullName>
    </submittedName>
</protein>
<evidence type="ECO:0000256" key="1">
    <source>
        <dbReference type="ARBA" id="ARBA00022679"/>
    </source>
</evidence>
<keyword evidence="1" id="KW-0808">Transferase</keyword>
<dbReference type="Gene3D" id="3.40.50.10540">
    <property type="entry name" value="Crotonobetainyl-coa:carnitine coa-transferase, domain 1"/>
    <property type="match status" value="1"/>
</dbReference>
<dbReference type="PANTHER" id="PTHR48207:SF4">
    <property type="entry name" value="BLL6097 PROTEIN"/>
    <property type="match status" value="1"/>
</dbReference>
<dbReference type="AlphaFoldDB" id="A0A0D6B7U8"/>
<proteinExistence type="predicted"/>
<evidence type="ECO:0000313" key="3">
    <source>
        <dbReference type="Proteomes" id="UP000064912"/>
    </source>
</evidence>
<sequence>MGALDGIRILSFNHFLSGPAAAQHLADMGADVIAIEPIGGAFQRNWAVANRFVDETSVNHITTGRNKRSLALDLKAPAALDAVKRLIATADVVMENFRPGTMDKLGLGEAELRRINPRIIYAATTGYGADGPYAKRPGQDVLLQAMTGLAAHTGSLEGGPVAIGTVPIDHHAAALTAGGIVAALFERERTGTARKVEVNMLQAALDLQGESITAWMNGANRKGPRGEAGLANWFSPAPYGIHAVKDGHVMISMCKPADLAGPLDLPELAAFTEEDGFSRRGEIATLVQQGMARLTMAEALPLLEAAGVWHTPVEDYDALPENPQVKHLGAFVEAETRSGASMVMLAHPVRYDGETPAIRMTPPALGQHSRELLAEAGLGQDEIDALIEAGAAAQTDRMRG</sequence>
<dbReference type="InterPro" id="IPR050483">
    <property type="entry name" value="CoA-transferase_III_domain"/>
</dbReference>
<dbReference type="SUPFAM" id="SSF89796">
    <property type="entry name" value="CoA-transferase family III (CaiB/BaiF)"/>
    <property type="match status" value="1"/>
</dbReference>
<reference evidence="2 3" key="1">
    <citation type="submission" date="2015-02" db="EMBL/GenBank/DDBJ databases">
        <title>Genome sequene of Rhodovulum sulfidophilum DSM 2351.</title>
        <authorList>
            <person name="Nagao N."/>
        </authorList>
    </citation>
    <scope>NUCLEOTIDE SEQUENCE [LARGE SCALE GENOMIC DNA]</scope>
    <source>
        <strain evidence="2 3">DSM 2351</strain>
    </source>
</reference>
<dbReference type="InterPro" id="IPR023606">
    <property type="entry name" value="CoA-Trfase_III_dom_1_sf"/>
</dbReference>
<dbReference type="GO" id="GO:0008410">
    <property type="term" value="F:CoA-transferase activity"/>
    <property type="evidence" value="ECO:0007669"/>
    <property type="project" value="TreeGrafter"/>
</dbReference>
<dbReference type="Pfam" id="PF02515">
    <property type="entry name" value="CoA_transf_3"/>
    <property type="match status" value="1"/>
</dbReference>
<dbReference type="KEGG" id="rsu:NHU_03703"/>
<dbReference type="Proteomes" id="UP000064912">
    <property type="component" value="Chromosome"/>
</dbReference>
<gene>
    <name evidence="2" type="ORF">NHU_03703</name>
</gene>
<dbReference type="InterPro" id="IPR044855">
    <property type="entry name" value="CoA-Trfase_III_dom3_sf"/>
</dbReference>
<dbReference type="PATRIC" id="fig|35806.4.peg.3797"/>
<dbReference type="Gene3D" id="3.30.1540.10">
    <property type="entry name" value="formyl-coa transferase, domain 3"/>
    <property type="match status" value="1"/>
</dbReference>
<accession>A0A0D6B7U8</accession>
<evidence type="ECO:0000313" key="2">
    <source>
        <dbReference type="EMBL" id="BAQ70829.1"/>
    </source>
</evidence>
<organism evidence="2 3">
    <name type="scientific">Rhodovulum sulfidophilum</name>
    <name type="common">Rhodobacter sulfidophilus</name>
    <dbReference type="NCBI Taxonomy" id="35806"/>
    <lineage>
        <taxon>Bacteria</taxon>
        <taxon>Pseudomonadati</taxon>
        <taxon>Pseudomonadota</taxon>
        <taxon>Alphaproteobacteria</taxon>
        <taxon>Rhodobacterales</taxon>
        <taxon>Paracoccaceae</taxon>
        <taxon>Rhodovulum</taxon>
    </lineage>
</organism>
<dbReference type="eggNOG" id="COG1804">
    <property type="taxonomic scope" value="Bacteria"/>
</dbReference>
<dbReference type="InterPro" id="IPR003673">
    <property type="entry name" value="CoA-Trfase_fam_III"/>
</dbReference>
<name>A0A0D6B7U8_RHOSU</name>